<reference evidence="1" key="1">
    <citation type="journal article" date="2021" name="Open Biol.">
        <title>Shared evolutionary footprints suggest mitochondrial oxidative damage underlies multiple complex I losses in fungi.</title>
        <authorList>
            <person name="Schikora-Tamarit M.A."/>
            <person name="Marcet-Houben M."/>
            <person name="Nosek J."/>
            <person name="Gabaldon T."/>
        </authorList>
    </citation>
    <scope>NUCLEOTIDE SEQUENCE</scope>
    <source>
        <strain evidence="1">CBS2887</strain>
    </source>
</reference>
<gene>
    <name evidence="1" type="ORF">WICPIJ_005478</name>
</gene>
<organism evidence="1 2">
    <name type="scientific">Wickerhamomyces pijperi</name>
    <name type="common">Yeast</name>
    <name type="synonym">Pichia pijperi</name>
    <dbReference type="NCBI Taxonomy" id="599730"/>
    <lineage>
        <taxon>Eukaryota</taxon>
        <taxon>Fungi</taxon>
        <taxon>Dikarya</taxon>
        <taxon>Ascomycota</taxon>
        <taxon>Saccharomycotina</taxon>
        <taxon>Saccharomycetes</taxon>
        <taxon>Phaffomycetales</taxon>
        <taxon>Wickerhamomycetaceae</taxon>
        <taxon>Wickerhamomyces</taxon>
    </lineage>
</organism>
<keyword evidence="2" id="KW-1185">Reference proteome</keyword>
<sequence length="162" mass="17142">MVSVSVSLRACLSHPWVSQRTNRWGQVSGWVNDGGFFLVVLDLVDKLLGDLGDQLEQSERLESLVLWSWIKSGVGGLGDKETSSGTGDVVSFTFQGLQSQFSGSGVKNWEMMEATSADSSSVLVGTSVSFSFSLASVSVAAGGVKMSKAKPPNLEIPALIPN</sequence>
<name>A0A9P8TLT2_WICPI</name>
<accession>A0A9P8TLT2</accession>
<protein>
    <submittedName>
        <fullName evidence="1">Uncharacterized protein</fullName>
    </submittedName>
</protein>
<dbReference type="Proteomes" id="UP000774326">
    <property type="component" value="Unassembled WGS sequence"/>
</dbReference>
<dbReference type="AlphaFoldDB" id="A0A9P8TLT2"/>
<dbReference type="EMBL" id="JAEUBG010003067">
    <property type="protein sequence ID" value="KAH3683551.1"/>
    <property type="molecule type" value="Genomic_DNA"/>
</dbReference>
<comment type="caution">
    <text evidence="1">The sequence shown here is derived from an EMBL/GenBank/DDBJ whole genome shotgun (WGS) entry which is preliminary data.</text>
</comment>
<proteinExistence type="predicted"/>
<evidence type="ECO:0000313" key="1">
    <source>
        <dbReference type="EMBL" id="KAH3683551.1"/>
    </source>
</evidence>
<evidence type="ECO:0000313" key="2">
    <source>
        <dbReference type="Proteomes" id="UP000774326"/>
    </source>
</evidence>
<reference evidence="1" key="2">
    <citation type="submission" date="2021-01" db="EMBL/GenBank/DDBJ databases">
        <authorList>
            <person name="Schikora-Tamarit M.A."/>
        </authorList>
    </citation>
    <scope>NUCLEOTIDE SEQUENCE</scope>
    <source>
        <strain evidence="1">CBS2887</strain>
    </source>
</reference>